<keyword evidence="23" id="KW-1185">Reference proteome</keyword>
<keyword evidence="10 19" id="KW-0560">Oxidoreductase</keyword>
<dbReference type="Pfam" id="PF00175">
    <property type="entry name" value="NAD_binding_1"/>
    <property type="match status" value="1"/>
</dbReference>
<evidence type="ECO:0000256" key="7">
    <source>
        <dbReference type="ARBA" id="ARBA00022787"/>
    </source>
</evidence>
<dbReference type="RefSeq" id="XP_064854286.1">
    <property type="nucleotide sequence ID" value="XM_064998214.1"/>
</dbReference>
<sequence length="279" mass="30378">MENLQLVAAGVLTIIALLSAYVIVASSSSGRAVLKKDQFQDFPLIQKTVLSHNSAIYRFALPKPNDTLGLPIGQHISIGAMINGKEIVRSYTPTTLDTEKGHFDLLIKSYPNGNISKYVAELNIGDSIKVRGPKGFFEYQPNASANFGMVAGGTGIAPMYQIIQAIAANPEDKTKVTLIYGNVTEEDILLKQELDQLAAEHSNIKVHYVLDKPPKEWSGRQGYITQDMLSELLAGPEPENRLLMCGPPLMVSSIKKSAVSLGYAKAKPISKADDQVFVF</sequence>
<dbReference type="SUPFAM" id="SSF52343">
    <property type="entry name" value="Ferredoxin reductase-like, C-terminal NADP-linked domain"/>
    <property type="match status" value="1"/>
</dbReference>
<protein>
    <recommendedName>
        <fullName evidence="19">NADH-cytochrome b5 reductase</fullName>
        <ecNumber evidence="19">1.6.2.2</ecNumber>
    </recommendedName>
</protein>
<comment type="subcellular location">
    <subcellularLocation>
        <location evidence="2">Mitochondrion outer membrane</location>
        <topology evidence="2">Single-pass membrane protein</topology>
    </subcellularLocation>
</comment>
<evidence type="ECO:0000256" key="4">
    <source>
        <dbReference type="ARBA" id="ARBA00006105"/>
    </source>
</evidence>
<dbReference type="InterPro" id="IPR008333">
    <property type="entry name" value="Cbr1-like_FAD-bd_dom"/>
</dbReference>
<feature type="binding site" evidence="18">
    <location>
        <position position="89"/>
    </location>
    <ligand>
        <name>FAD</name>
        <dbReference type="ChEBI" id="CHEBI:57692"/>
    </ligand>
</feature>
<comment type="pathway">
    <text evidence="3">Protein modification; peptidyl-diphthamide biosynthesis.</text>
</comment>
<dbReference type="AlphaFoldDB" id="A0AAV5QRV6"/>
<dbReference type="PRINTS" id="PR00406">
    <property type="entry name" value="CYTB5RDTASE"/>
</dbReference>
<evidence type="ECO:0000256" key="11">
    <source>
        <dbReference type="ARBA" id="ARBA00023027"/>
    </source>
</evidence>
<dbReference type="SUPFAM" id="SSF63380">
    <property type="entry name" value="Riboflavin synthase domain-like"/>
    <property type="match status" value="1"/>
</dbReference>
<dbReference type="FunFam" id="3.40.50.80:FF:000019">
    <property type="entry name" value="NADH-cytochrome b5 reductase"/>
    <property type="match status" value="1"/>
</dbReference>
<evidence type="ECO:0000256" key="19">
    <source>
        <dbReference type="RuleBase" id="RU361226"/>
    </source>
</evidence>
<comment type="caution">
    <text evidence="22">The sequence shown here is derived from an EMBL/GenBank/DDBJ whole genome shotgun (WGS) entry which is preliminary data.</text>
</comment>
<dbReference type="EC" id="1.6.2.2" evidence="19"/>
<comment type="catalytic activity">
    <reaction evidence="16 19">
        <text>2 Fe(III)-[cytochrome b5] + NADH = 2 Fe(II)-[cytochrome b5] + NAD(+) + H(+)</text>
        <dbReference type="Rhea" id="RHEA:46680"/>
        <dbReference type="Rhea" id="RHEA-COMP:10438"/>
        <dbReference type="Rhea" id="RHEA-COMP:10439"/>
        <dbReference type="ChEBI" id="CHEBI:15378"/>
        <dbReference type="ChEBI" id="CHEBI:29033"/>
        <dbReference type="ChEBI" id="CHEBI:29034"/>
        <dbReference type="ChEBI" id="CHEBI:57540"/>
        <dbReference type="ChEBI" id="CHEBI:57945"/>
        <dbReference type="EC" id="1.6.2.2"/>
    </reaction>
</comment>
<feature type="binding site" evidence="18">
    <location>
        <position position="106"/>
    </location>
    <ligand>
        <name>FAD</name>
        <dbReference type="ChEBI" id="CHEBI:57692"/>
    </ligand>
</feature>
<dbReference type="Gene3D" id="2.40.30.10">
    <property type="entry name" value="Translation factors"/>
    <property type="match status" value="1"/>
</dbReference>
<organism evidence="22 23">
    <name type="scientific">Saccharomycopsis crataegensis</name>
    <dbReference type="NCBI Taxonomy" id="43959"/>
    <lineage>
        <taxon>Eukaryota</taxon>
        <taxon>Fungi</taxon>
        <taxon>Dikarya</taxon>
        <taxon>Ascomycota</taxon>
        <taxon>Saccharomycotina</taxon>
        <taxon>Saccharomycetes</taxon>
        <taxon>Saccharomycopsidaceae</taxon>
        <taxon>Saccharomycopsis</taxon>
    </lineage>
</organism>
<feature type="binding site" evidence="18">
    <location>
        <position position="108"/>
    </location>
    <ligand>
        <name>FAD</name>
        <dbReference type="ChEBI" id="CHEBI:57692"/>
    </ligand>
</feature>
<evidence type="ECO:0000256" key="1">
    <source>
        <dbReference type="ARBA" id="ARBA00001974"/>
    </source>
</evidence>
<evidence type="ECO:0000256" key="5">
    <source>
        <dbReference type="ARBA" id="ARBA00022630"/>
    </source>
</evidence>
<gene>
    <name evidence="22" type="ORF">DASC09_046150</name>
</gene>
<dbReference type="InterPro" id="IPR017927">
    <property type="entry name" value="FAD-bd_FR_type"/>
</dbReference>
<dbReference type="GO" id="GO:0005741">
    <property type="term" value="C:mitochondrial outer membrane"/>
    <property type="evidence" value="ECO:0007669"/>
    <property type="project" value="UniProtKB-SubCell"/>
</dbReference>
<dbReference type="GO" id="GO:0005783">
    <property type="term" value="C:endoplasmic reticulum"/>
    <property type="evidence" value="ECO:0007669"/>
    <property type="project" value="TreeGrafter"/>
</dbReference>
<keyword evidence="9 20" id="KW-1133">Transmembrane helix</keyword>
<evidence type="ECO:0000259" key="21">
    <source>
        <dbReference type="PROSITE" id="PS51384"/>
    </source>
</evidence>
<evidence type="ECO:0000256" key="20">
    <source>
        <dbReference type="SAM" id="Phobius"/>
    </source>
</evidence>
<feature type="binding site" evidence="18">
    <location>
        <position position="91"/>
    </location>
    <ligand>
        <name>FAD</name>
        <dbReference type="ChEBI" id="CHEBI:57692"/>
    </ligand>
</feature>
<dbReference type="EMBL" id="BTFZ01000011">
    <property type="protein sequence ID" value="GMM37290.1"/>
    <property type="molecule type" value="Genomic_DNA"/>
</dbReference>
<comment type="catalytic activity">
    <reaction evidence="17">
        <text>2 Fe(3+)-[Dph3] + NADH = 2 Fe(2+)-[Dph3] + NAD(+) + H(+)</text>
        <dbReference type="Rhea" id="RHEA:71231"/>
        <dbReference type="Rhea" id="RHEA-COMP:18002"/>
        <dbReference type="Rhea" id="RHEA-COMP:18003"/>
        <dbReference type="ChEBI" id="CHEBI:15378"/>
        <dbReference type="ChEBI" id="CHEBI:29033"/>
        <dbReference type="ChEBI" id="CHEBI:29034"/>
        <dbReference type="ChEBI" id="CHEBI:57540"/>
        <dbReference type="ChEBI" id="CHEBI:57945"/>
        <dbReference type="ChEBI" id="CHEBI:83228"/>
    </reaction>
    <physiologicalReaction direction="left-to-right" evidence="17">
        <dbReference type="Rhea" id="RHEA:71232"/>
    </physiologicalReaction>
</comment>
<dbReference type="InterPro" id="IPR001433">
    <property type="entry name" value="OxRdtase_FAD/NAD-bd"/>
</dbReference>
<dbReference type="Pfam" id="PF00970">
    <property type="entry name" value="FAD_binding_6"/>
    <property type="match status" value="1"/>
</dbReference>
<dbReference type="InterPro" id="IPR001834">
    <property type="entry name" value="CBR-like"/>
</dbReference>
<evidence type="ECO:0000256" key="17">
    <source>
        <dbReference type="ARBA" id="ARBA00049138"/>
    </source>
</evidence>
<evidence type="ECO:0000313" key="22">
    <source>
        <dbReference type="EMBL" id="GMM37290.1"/>
    </source>
</evidence>
<accession>A0AAV5QRV6</accession>
<dbReference type="FunFam" id="2.40.30.10:FF:000032">
    <property type="entry name" value="NADH-cytochrome b5 reductase"/>
    <property type="match status" value="1"/>
</dbReference>
<dbReference type="InterPro" id="IPR039261">
    <property type="entry name" value="FNR_nucleotide-bd"/>
</dbReference>
<comment type="cofactor">
    <cofactor evidence="1 18 19">
        <name>FAD</name>
        <dbReference type="ChEBI" id="CHEBI:57692"/>
    </cofactor>
</comment>
<dbReference type="Gene3D" id="3.40.50.80">
    <property type="entry name" value="Nucleotide-binding domain of ferredoxin-NADP reductase (FNR) module"/>
    <property type="match status" value="1"/>
</dbReference>
<reference evidence="22 23" key="1">
    <citation type="journal article" date="2023" name="Elife">
        <title>Identification of key yeast species and microbe-microbe interactions impacting larval growth of Drosophila in the wild.</title>
        <authorList>
            <person name="Mure A."/>
            <person name="Sugiura Y."/>
            <person name="Maeda R."/>
            <person name="Honda K."/>
            <person name="Sakurai N."/>
            <person name="Takahashi Y."/>
            <person name="Watada M."/>
            <person name="Katoh T."/>
            <person name="Gotoh A."/>
            <person name="Gotoh Y."/>
            <person name="Taniguchi I."/>
            <person name="Nakamura K."/>
            <person name="Hayashi T."/>
            <person name="Katayama T."/>
            <person name="Uemura T."/>
            <person name="Hattori Y."/>
        </authorList>
    </citation>
    <scope>NUCLEOTIDE SEQUENCE [LARGE SCALE GENOMIC DNA]</scope>
    <source>
        <strain evidence="22 23">SC-9</strain>
    </source>
</reference>
<evidence type="ECO:0000256" key="18">
    <source>
        <dbReference type="PIRSR" id="PIRSR601834-1"/>
    </source>
</evidence>
<dbReference type="GeneID" id="90075265"/>
<evidence type="ECO:0000256" key="14">
    <source>
        <dbReference type="ARBA" id="ARBA00037104"/>
    </source>
</evidence>
<evidence type="ECO:0000256" key="12">
    <source>
        <dbReference type="ARBA" id="ARBA00023128"/>
    </source>
</evidence>
<evidence type="ECO:0000256" key="6">
    <source>
        <dbReference type="ARBA" id="ARBA00022692"/>
    </source>
</evidence>
<feature type="transmembrane region" description="Helical" evidence="20">
    <location>
        <begin position="6"/>
        <end position="26"/>
    </location>
</feature>
<evidence type="ECO:0000256" key="2">
    <source>
        <dbReference type="ARBA" id="ARBA00004572"/>
    </source>
</evidence>
<dbReference type="InterPro" id="IPR001709">
    <property type="entry name" value="Flavoprot_Pyr_Nucl_cyt_Rdtase"/>
</dbReference>
<keyword evidence="6 20" id="KW-0812">Transmembrane</keyword>
<keyword evidence="12" id="KW-0496">Mitochondrion</keyword>
<evidence type="ECO:0000313" key="23">
    <source>
        <dbReference type="Proteomes" id="UP001360560"/>
    </source>
</evidence>
<keyword evidence="8 18" id="KW-0274">FAD</keyword>
<evidence type="ECO:0000256" key="16">
    <source>
        <dbReference type="ARBA" id="ARBA00047682"/>
    </source>
</evidence>
<dbReference type="GO" id="GO:0090524">
    <property type="term" value="F:cytochrome-b5 reductase activity, acting on NADH"/>
    <property type="evidence" value="ECO:0007669"/>
    <property type="project" value="UniProtKB-EC"/>
</dbReference>
<dbReference type="Proteomes" id="UP001360560">
    <property type="component" value="Unassembled WGS sequence"/>
</dbReference>
<comment type="function">
    <text evidence="14">NADH-dependent reductase for DPH3 and cytochrome b5. Required for the first step of diphthamide biosynthesis, a post-translational modification of histidine which occurs in elongation factor 2. DPH1 and DPH2 transfer a 3-amino-3-carboxypropyl (ACP) group from S-adenosyl-L-methionine (SAM) to a histidine residue, the reaction is assisted by a reduction system comprising DPH3 and a NADH-dependent reductase, predominantly CBR1. By reducing DPH3, also involved in the formation of the tRNA wobble base modification mcm5s 2U (5-methoxycarbonylmethyl-2-thiouridine), mediated by the elongator complex. The cytochrome b5/NADH cytochrome b5 reductase electron transfer system supports the catalytic activity of several sterol biosynthetic enzymes.</text>
</comment>
<evidence type="ECO:0000256" key="10">
    <source>
        <dbReference type="ARBA" id="ARBA00023002"/>
    </source>
</evidence>
<name>A0AAV5QRV6_9ASCO</name>
<dbReference type="PROSITE" id="PS51384">
    <property type="entry name" value="FAD_FR"/>
    <property type="match status" value="1"/>
</dbReference>
<proteinExistence type="inferred from homology"/>
<comment type="subunit">
    <text evidence="15">Monomer. Component of the 2-(3-amino-3-carboxypropyl)histidine synthase complex composed of DPH1, DPH2, DPH3 and a NADH-dependent reductase, predominantly CBR1.</text>
</comment>
<feature type="domain" description="FAD-binding FR-type" evidence="21">
    <location>
        <begin position="37"/>
        <end position="140"/>
    </location>
</feature>
<keyword evidence="13 20" id="KW-0472">Membrane</keyword>
<dbReference type="PRINTS" id="PR00371">
    <property type="entry name" value="FPNCR"/>
</dbReference>
<keyword evidence="11 19" id="KW-0520">NAD</keyword>
<dbReference type="PANTHER" id="PTHR19370:SF184">
    <property type="entry name" value="NADH-CYTOCHROME B5 REDUCTASE-LIKE"/>
    <property type="match status" value="1"/>
</dbReference>
<feature type="binding site" evidence="18">
    <location>
        <position position="115"/>
    </location>
    <ligand>
        <name>FAD</name>
        <dbReference type="ChEBI" id="CHEBI:57692"/>
    </ligand>
</feature>
<dbReference type="PANTHER" id="PTHR19370">
    <property type="entry name" value="NADH-CYTOCHROME B5 REDUCTASE"/>
    <property type="match status" value="1"/>
</dbReference>
<keyword evidence="5 18" id="KW-0285">Flavoprotein</keyword>
<dbReference type="InterPro" id="IPR017938">
    <property type="entry name" value="Riboflavin_synthase-like_b-brl"/>
</dbReference>
<evidence type="ECO:0000256" key="8">
    <source>
        <dbReference type="ARBA" id="ARBA00022827"/>
    </source>
</evidence>
<evidence type="ECO:0000256" key="3">
    <source>
        <dbReference type="ARBA" id="ARBA00005156"/>
    </source>
</evidence>
<dbReference type="GO" id="GO:0005886">
    <property type="term" value="C:plasma membrane"/>
    <property type="evidence" value="ECO:0007669"/>
    <property type="project" value="TreeGrafter"/>
</dbReference>
<evidence type="ECO:0000256" key="13">
    <source>
        <dbReference type="ARBA" id="ARBA00023136"/>
    </source>
</evidence>
<feature type="binding site" evidence="18">
    <location>
        <position position="116"/>
    </location>
    <ligand>
        <name>FAD</name>
        <dbReference type="ChEBI" id="CHEBI:57692"/>
    </ligand>
</feature>
<evidence type="ECO:0000256" key="9">
    <source>
        <dbReference type="ARBA" id="ARBA00022989"/>
    </source>
</evidence>
<evidence type="ECO:0000256" key="15">
    <source>
        <dbReference type="ARBA" id="ARBA00038836"/>
    </source>
</evidence>
<dbReference type="CDD" id="cd06183">
    <property type="entry name" value="cyt_b5_reduct_like"/>
    <property type="match status" value="1"/>
</dbReference>
<keyword evidence="7" id="KW-1000">Mitochondrion outer membrane</keyword>
<comment type="similarity">
    <text evidence="4 19">Belongs to the flavoprotein pyridine nucleotide cytochrome reductase family.</text>
</comment>